<sequence>MKAKCRRGQWIGRALQGGCAVWRGSEGTQRDGGVAGGWKELSVATMANTAQRDIGTLPLLHIQTLVGAASLAGRATDSLTHSHTRQRPPTLRQQDSDLACSGAVHVSLIMLSPGTALIITSFLGLR</sequence>
<evidence type="ECO:0000256" key="1">
    <source>
        <dbReference type="SAM" id="Phobius"/>
    </source>
</evidence>
<comment type="caution">
    <text evidence="2">The sequence shown here is derived from an EMBL/GenBank/DDBJ whole genome shotgun (WGS) entry which is preliminary data.</text>
</comment>
<protein>
    <submittedName>
        <fullName evidence="2">Uncharacterized protein</fullName>
    </submittedName>
</protein>
<keyword evidence="1" id="KW-1133">Transmembrane helix</keyword>
<keyword evidence="1" id="KW-0812">Transmembrane</keyword>
<evidence type="ECO:0000313" key="3">
    <source>
        <dbReference type="Proteomes" id="UP000324222"/>
    </source>
</evidence>
<accession>A0A5B7CLS8</accession>
<keyword evidence="1" id="KW-0472">Membrane</keyword>
<organism evidence="2 3">
    <name type="scientific">Portunus trituberculatus</name>
    <name type="common">Swimming crab</name>
    <name type="synonym">Neptunus trituberculatus</name>
    <dbReference type="NCBI Taxonomy" id="210409"/>
    <lineage>
        <taxon>Eukaryota</taxon>
        <taxon>Metazoa</taxon>
        <taxon>Ecdysozoa</taxon>
        <taxon>Arthropoda</taxon>
        <taxon>Crustacea</taxon>
        <taxon>Multicrustacea</taxon>
        <taxon>Malacostraca</taxon>
        <taxon>Eumalacostraca</taxon>
        <taxon>Eucarida</taxon>
        <taxon>Decapoda</taxon>
        <taxon>Pleocyemata</taxon>
        <taxon>Brachyura</taxon>
        <taxon>Eubrachyura</taxon>
        <taxon>Portunoidea</taxon>
        <taxon>Portunidae</taxon>
        <taxon>Portuninae</taxon>
        <taxon>Portunus</taxon>
    </lineage>
</organism>
<keyword evidence="3" id="KW-1185">Reference proteome</keyword>
<proteinExistence type="predicted"/>
<evidence type="ECO:0000313" key="2">
    <source>
        <dbReference type="EMBL" id="MPC09644.1"/>
    </source>
</evidence>
<gene>
    <name evidence="2" type="ORF">E2C01_002261</name>
</gene>
<dbReference type="AlphaFoldDB" id="A0A5B7CLS8"/>
<dbReference type="EMBL" id="VSRR010000078">
    <property type="protein sequence ID" value="MPC09644.1"/>
    <property type="molecule type" value="Genomic_DNA"/>
</dbReference>
<dbReference type="Proteomes" id="UP000324222">
    <property type="component" value="Unassembled WGS sequence"/>
</dbReference>
<reference evidence="2 3" key="1">
    <citation type="submission" date="2019-05" db="EMBL/GenBank/DDBJ databases">
        <title>Another draft genome of Portunus trituberculatus and its Hox gene families provides insights of decapod evolution.</title>
        <authorList>
            <person name="Jeong J.-H."/>
            <person name="Song I."/>
            <person name="Kim S."/>
            <person name="Choi T."/>
            <person name="Kim D."/>
            <person name="Ryu S."/>
            <person name="Kim W."/>
        </authorList>
    </citation>
    <scope>NUCLEOTIDE SEQUENCE [LARGE SCALE GENOMIC DNA]</scope>
    <source>
        <tissue evidence="2">Muscle</tissue>
    </source>
</reference>
<feature type="transmembrane region" description="Helical" evidence="1">
    <location>
        <begin position="102"/>
        <end position="125"/>
    </location>
</feature>
<name>A0A5B7CLS8_PORTR</name>